<accession>A0AAN9FT87</accession>
<dbReference type="EMBL" id="JAYKXN010000006">
    <property type="protein sequence ID" value="KAK7280641.1"/>
    <property type="molecule type" value="Genomic_DNA"/>
</dbReference>
<dbReference type="Proteomes" id="UP001359559">
    <property type="component" value="Unassembled WGS sequence"/>
</dbReference>
<protein>
    <submittedName>
        <fullName evidence="1">Uncharacterized protein</fullName>
    </submittedName>
</protein>
<comment type="caution">
    <text evidence="1">The sequence shown here is derived from an EMBL/GenBank/DDBJ whole genome shotgun (WGS) entry which is preliminary data.</text>
</comment>
<name>A0AAN9FT87_CLITE</name>
<proteinExistence type="predicted"/>
<dbReference type="AlphaFoldDB" id="A0AAN9FT87"/>
<keyword evidence="2" id="KW-1185">Reference proteome</keyword>
<evidence type="ECO:0000313" key="1">
    <source>
        <dbReference type="EMBL" id="KAK7280641.1"/>
    </source>
</evidence>
<reference evidence="1 2" key="1">
    <citation type="submission" date="2024-01" db="EMBL/GenBank/DDBJ databases">
        <title>The genomes of 5 underutilized Papilionoideae crops provide insights into root nodulation and disease resistance.</title>
        <authorList>
            <person name="Yuan L."/>
        </authorList>
    </citation>
    <scope>NUCLEOTIDE SEQUENCE [LARGE SCALE GENOMIC DNA]</scope>
    <source>
        <strain evidence="1">LY-2023</strain>
        <tissue evidence="1">Leaf</tissue>
    </source>
</reference>
<gene>
    <name evidence="1" type="ORF">RJT34_25706</name>
</gene>
<organism evidence="1 2">
    <name type="scientific">Clitoria ternatea</name>
    <name type="common">Butterfly pea</name>
    <dbReference type="NCBI Taxonomy" id="43366"/>
    <lineage>
        <taxon>Eukaryota</taxon>
        <taxon>Viridiplantae</taxon>
        <taxon>Streptophyta</taxon>
        <taxon>Embryophyta</taxon>
        <taxon>Tracheophyta</taxon>
        <taxon>Spermatophyta</taxon>
        <taxon>Magnoliopsida</taxon>
        <taxon>eudicotyledons</taxon>
        <taxon>Gunneridae</taxon>
        <taxon>Pentapetalae</taxon>
        <taxon>rosids</taxon>
        <taxon>fabids</taxon>
        <taxon>Fabales</taxon>
        <taxon>Fabaceae</taxon>
        <taxon>Papilionoideae</taxon>
        <taxon>50 kb inversion clade</taxon>
        <taxon>NPAAA clade</taxon>
        <taxon>indigoferoid/millettioid clade</taxon>
        <taxon>Phaseoleae</taxon>
        <taxon>Clitoria</taxon>
    </lineage>
</organism>
<sequence>MKTRGSVLTHWWDESSMIYVILLCHKVRLLTRPYMMVRVKEEKEDKAMEHVLLMSECHVMYGCRHVLEAVKGEEGCSTYLKLLCKSKFAKSFPHQPHASQYLKLMLEVISFLLLRFYF</sequence>
<evidence type="ECO:0000313" key="2">
    <source>
        <dbReference type="Proteomes" id="UP001359559"/>
    </source>
</evidence>